<gene>
    <name evidence="3" type="ORF">EC604_11370</name>
</gene>
<dbReference type="Pfam" id="PF03445">
    <property type="entry name" value="DUF294"/>
    <property type="match status" value="1"/>
</dbReference>
<evidence type="ECO:0000313" key="4">
    <source>
        <dbReference type="Proteomes" id="UP000323664"/>
    </source>
</evidence>
<dbReference type="CDD" id="cd05401">
    <property type="entry name" value="NT_GlnE_GlnD_like"/>
    <property type="match status" value="1"/>
</dbReference>
<evidence type="ECO:0000259" key="2">
    <source>
        <dbReference type="Pfam" id="PF10335"/>
    </source>
</evidence>
<dbReference type="Pfam" id="PF10335">
    <property type="entry name" value="DUF294_C"/>
    <property type="match status" value="1"/>
</dbReference>
<evidence type="ECO:0000259" key="1">
    <source>
        <dbReference type="Pfam" id="PF03445"/>
    </source>
</evidence>
<dbReference type="Proteomes" id="UP000323664">
    <property type="component" value="Unassembled WGS sequence"/>
</dbReference>
<evidence type="ECO:0000313" key="3">
    <source>
        <dbReference type="EMBL" id="KAA8784444.1"/>
    </source>
</evidence>
<reference evidence="3 4" key="1">
    <citation type="journal article" date="2019" name="J. Ind. Microbiol. Biotechnol.">
        <title>Paenibacillus amylolyticus 27C64 has a diverse set of carbohydrate-active enzymes and complete pectin deconstruction system.</title>
        <authorList>
            <person name="Keggi C."/>
            <person name="Doran-Peterson J."/>
        </authorList>
    </citation>
    <scope>NUCLEOTIDE SEQUENCE [LARGE SCALE GENOMIC DNA]</scope>
    <source>
        <strain evidence="3 4">27C64</strain>
    </source>
</reference>
<dbReference type="InterPro" id="IPR005105">
    <property type="entry name" value="GlnD_Uridyltrans_N"/>
</dbReference>
<sequence>MMEPISITNPSWSYQGIDGATSAYELRQARVILQRELQKSMSASLSLVEWYETVNELHDRIARKAVELCIQGMVEEGFGQPPVPYAFIVFGSSGREEATLWSDQDNGMIISDAPHATKEEYFKELGKRIADLLEGLGYAKCEGKVMCSESLWRKTLADWNKQLFEWSSDLNWEPVRNLIIASDMRFIAGEASLADAWLASFYEQFRRVPELSDAVLRNTVKHKATLNILGRVVTERFGEHAGGFDVKYGVYIPLVNSARFLALQHGIQESSTLKRMERLNSLEAIPFQLTDTCQRAFRSALKLRRNTPVVIREDLQQSSGFLDEKQMKQKQVHYELRETLGLVKRVHRALQRQLRFAERRRP</sequence>
<comment type="caution">
    <text evidence="3">The sequence shown here is derived from an EMBL/GenBank/DDBJ whole genome shotgun (WGS) entry which is preliminary data.</text>
</comment>
<feature type="domain" description="Protein-PII uridylyltransferase N-terminal" evidence="1">
    <location>
        <begin position="35"/>
        <end position="168"/>
    </location>
</feature>
<dbReference type="EMBL" id="RIAS01000005">
    <property type="protein sequence ID" value="KAA8784444.1"/>
    <property type="molecule type" value="Genomic_DNA"/>
</dbReference>
<name>A0A5M9WS22_PAEAM</name>
<dbReference type="AlphaFoldDB" id="A0A5M9WS22"/>
<dbReference type="OrthoDB" id="9810963at2"/>
<dbReference type="GO" id="GO:0008773">
    <property type="term" value="F:[protein-PII] uridylyltransferase activity"/>
    <property type="evidence" value="ECO:0007669"/>
    <property type="project" value="InterPro"/>
</dbReference>
<protein>
    <submittedName>
        <fullName evidence="3">Signal transduction protein</fullName>
    </submittedName>
</protein>
<dbReference type="InterPro" id="IPR018821">
    <property type="entry name" value="DUF294_put_nucleoTrafse_sb-bd"/>
</dbReference>
<proteinExistence type="predicted"/>
<organism evidence="3 4">
    <name type="scientific">Paenibacillus amylolyticus</name>
    <dbReference type="NCBI Taxonomy" id="1451"/>
    <lineage>
        <taxon>Bacteria</taxon>
        <taxon>Bacillati</taxon>
        <taxon>Bacillota</taxon>
        <taxon>Bacilli</taxon>
        <taxon>Bacillales</taxon>
        <taxon>Paenibacillaceae</taxon>
        <taxon>Paenibacillus</taxon>
    </lineage>
</organism>
<accession>A0A5M9WS22</accession>
<feature type="domain" description="DUF294" evidence="2">
    <location>
        <begin position="214"/>
        <end position="353"/>
    </location>
</feature>